<sequence length="566" mass="62138">MSPRLGRSARRSTGDAIAMHESVAPDRWCVTKHDLKDLRSEVLKAIQSGQIASPSSTSSQSDDDSETSMDDDYYYGPSIYTVNEQYIKPVTAHAGKMSWALMRNPYGLKCDLFVSHAWQEGIFEFLSKVLSSWPLAAHRARHAWCCMLANPQNLNIGSMLQSPRSSPFALALQAASYVMVVPNRHKSVYSRLWCGYEAYVASEDAKIIRIATAPSRKPMGLALLGASLPMLLGTSLGILARVFDWEVRVEGVLVATLAALLSAFTRKRCNQAANYLGLLVCTCLEIRWSPLRRALRFQALPPPIENIAQHVTFLGFTSYFVLAESDRVRSLQIEEEGRQLRKGYQGSIRFADCTGAADRQNIWDEIGDKVDAVDHAVHVLISAGVSSPALRCAEEQGVDIQDAGHAEVAIAVVFLGPFLCLSILNPTVVILVDEQTTLSWTNTSVVLLGAFARLMFLVVMCARSLDERSFMLKVISKLMTSVGLPAVSVIAVIVHFNDHVASLVVKWVFTSFHATFVVSLLFALLGIKGTLALPGGKHLLQYFYARRLCYSGPGKSSPSLSSSDTE</sequence>
<protein>
    <submittedName>
        <fullName evidence="3">Uncharacterized protein</fullName>
    </submittedName>
</protein>
<keyword evidence="2" id="KW-0812">Transmembrane</keyword>
<feature type="transmembrane region" description="Helical" evidence="2">
    <location>
        <begin position="245"/>
        <end position="264"/>
    </location>
</feature>
<comment type="caution">
    <text evidence="3">The sequence shown here is derived from an EMBL/GenBank/DDBJ whole genome shotgun (WGS) entry which is preliminary data.</text>
</comment>
<keyword evidence="2" id="KW-0472">Membrane</keyword>
<keyword evidence="4" id="KW-1185">Reference proteome</keyword>
<feature type="transmembrane region" description="Helical" evidence="2">
    <location>
        <begin position="408"/>
        <end position="432"/>
    </location>
</feature>
<feature type="region of interest" description="Disordered" evidence="1">
    <location>
        <begin position="49"/>
        <end position="68"/>
    </location>
</feature>
<dbReference type="EMBL" id="CAXAMM010000836">
    <property type="protein sequence ID" value="CAK8989220.1"/>
    <property type="molecule type" value="Genomic_DNA"/>
</dbReference>
<evidence type="ECO:0000313" key="3">
    <source>
        <dbReference type="EMBL" id="CAK8989220.1"/>
    </source>
</evidence>
<keyword evidence="2" id="KW-1133">Transmembrane helix</keyword>
<organism evidence="3 4">
    <name type="scientific">Durusdinium trenchii</name>
    <dbReference type="NCBI Taxonomy" id="1381693"/>
    <lineage>
        <taxon>Eukaryota</taxon>
        <taxon>Sar</taxon>
        <taxon>Alveolata</taxon>
        <taxon>Dinophyceae</taxon>
        <taxon>Suessiales</taxon>
        <taxon>Symbiodiniaceae</taxon>
        <taxon>Durusdinium</taxon>
    </lineage>
</organism>
<feature type="transmembrane region" description="Helical" evidence="2">
    <location>
        <begin position="474"/>
        <end position="496"/>
    </location>
</feature>
<feature type="transmembrane region" description="Helical" evidence="2">
    <location>
        <begin position="219"/>
        <end position="239"/>
    </location>
</feature>
<feature type="transmembrane region" description="Helical" evidence="2">
    <location>
        <begin position="508"/>
        <end position="527"/>
    </location>
</feature>
<feature type="transmembrane region" description="Helical" evidence="2">
    <location>
        <begin position="444"/>
        <end position="462"/>
    </location>
</feature>
<evidence type="ECO:0000313" key="4">
    <source>
        <dbReference type="Proteomes" id="UP001642464"/>
    </source>
</evidence>
<evidence type="ECO:0000256" key="1">
    <source>
        <dbReference type="SAM" id="MobiDB-lite"/>
    </source>
</evidence>
<reference evidence="3 4" key="1">
    <citation type="submission" date="2024-02" db="EMBL/GenBank/DDBJ databases">
        <authorList>
            <person name="Chen Y."/>
            <person name="Shah S."/>
            <person name="Dougan E. K."/>
            <person name="Thang M."/>
            <person name="Chan C."/>
        </authorList>
    </citation>
    <scope>NUCLEOTIDE SEQUENCE [LARGE SCALE GENOMIC DNA]</scope>
</reference>
<name>A0ABP0HGI4_9DINO</name>
<evidence type="ECO:0000256" key="2">
    <source>
        <dbReference type="SAM" id="Phobius"/>
    </source>
</evidence>
<gene>
    <name evidence="3" type="ORF">SCF082_LOCUS1717</name>
</gene>
<dbReference type="Proteomes" id="UP001642464">
    <property type="component" value="Unassembled WGS sequence"/>
</dbReference>
<accession>A0ABP0HGI4</accession>
<proteinExistence type="predicted"/>